<keyword evidence="5 10" id="KW-0812">Transmembrane</keyword>
<dbReference type="Proteomes" id="UP000599523">
    <property type="component" value="Unassembled WGS sequence"/>
</dbReference>
<organism evidence="15 16">
    <name type="scientific">Azoarcus taiwanensis</name>
    <dbReference type="NCBI Taxonomy" id="666964"/>
    <lineage>
        <taxon>Bacteria</taxon>
        <taxon>Pseudomonadati</taxon>
        <taxon>Pseudomonadota</taxon>
        <taxon>Betaproteobacteria</taxon>
        <taxon>Rhodocyclales</taxon>
        <taxon>Zoogloeaceae</taxon>
        <taxon>Azoarcus</taxon>
    </lineage>
</organism>
<dbReference type="GO" id="GO:0009279">
    <property type="term" value="C:cell outer membrane"/>
    <property type="evidence" value="ECO:0007669"/>
    <property type="project" value="UniProtKB-SubCell"/>
</dbReference>
<keyword evidence="16" id="KW-1185">Reference proteome</keyword>
<sequence>MCRMPRFASTKAFAAARPSSPGRRINTRADCKHLNSRPNCRSTPTPAQQSPRMHAKSSRQTGSLSLLALSACLSGGSGFAFADTDLFFSELPTVASISRLPQRQADAPASVTVIDRAMIRASGARSLSDVFRLVPGFQTHAASDASARVNYHGVADNDHSPRAQVLVDGRSLHSPLFRSGVNWSLIPVALEDIDRIEVVRGSNTTSYGTNAFLGVINIVTIDPALAHGASLSVSRGNQGVRDDTLRGAVSLSEETRVRITFQQQRDDGLEERADGNRFSNWKDRNRSKLLDLRLQHQLDFSNTLEMGLGRVESLRLTGRRDPGTGVPEGLDPLRNLEESSTWLQLRWLQARSDSSDLSLRYTYSDDRANARFDAPAIPPALEALIGKPYSPIDTNGDRGTRHEIELTHTALLGSQFRTSSGASWRRDTLYSDTTLRDRSPAHRSVSRLFLNTEWRPTNWLTGNAGASVEHDSLAGRHFAPRASAAFHILPEHTVRLGYSRAWRTPSILEYRGRSLITPKLAYSVGNRDLPAERLDSWELGYLGHWPEARTSLDVRVFSERLRNRLQDLIKSSETFGFLPFPAANDTPYTVEPIQNLHTRGYELQWKWQPLDGTRLSIAHANIRVSVRDTARGRSLQLDPAGNYQSGYERYRELAERSAPRRSTSVLLTQALPAGADLSVAWYRVGDIKWTRGTFAPGYERFDLRVAHPLRVGSQRGEIAYTAQSLKGAHFEQREQRVVDRRHWVTLRLDF</sequence>
<evidence type="ECO:0000259" key="13">
    <source>
        <dbReference type="Pfam" id="PF00593"/>
    </source>
</evidence>
<comment type="similarity">
    <text evidence="2 10 11">Belongs to the TonB-dependent receptor family.</text>
</comment>
<dbReference type="InterPro" id="IPR036942">
    <property type="entry name" value="Beta-barrel_TonB_sf"/>
</dbReference>
<keyword evidence="7 10" id="KW-0472">Membrane</keyword>
<dbReference type="AlphaFoldDB" id="A0A972J7V9"/>
<evidence type="ECO:0000256" key="6">
    <source>
        <dbReference type="ARBA" id="ARBA00023077"/>
    </source>
</evidence>
<dbReference type="PANTHER" id="PTHR30069:SF27">
    <property type="entry name" value="BLL4766 PROTEIN"/>
    <property type="match status" value="1"/>
</dbReference>
<dbReference type="Gene3D" id="2.40.170.20">
    <property type="entry name" value="TonB-dependent receptor, beta-barrel domain"/>
    <property type="match status" value="1"/>
</dbReference>
<evidence type="ECO:0000259" key="14">
    <source>
        <dbReference type="Pfam" id="PF07715"/>
    </source>
</evidence>
<evidence type="ECO:0000256" key="11">
    <source>
        <dbReference type="RuleBase" id="RU003357"/>
    </source>
</evidence>
<keyword evidence="8 15" id="KW-0675">Receptor</keyword>
<feature type="domain" description="TonB-dependent receptor plug" evidence="14">
    <location>
        <begin position="104"/>
        <end position="215"/>
    </location>
</feature>
<evidence type="ECO:0000256" key="9">
    <source>
        <dbReference type="ARBA" id="ARBA00023237"/>
    </source>
</evidence>
<evidence type="ECO:0000256" key="5">
    <source>
        <dbReference type="ARBA" id="ARBA00022692"/>
    </source>
</evidence>
<keyword evidence="6 11" id="KW-0798">TonB box</keyword>
<comment type="subcellular location">
    <subcellularLocation>
        <location evidence="1 10">Cell outer membrane</location>
        <topology evidence="1 10">Multi-pass membrane protein</topology>
    </subcellularLocation>
</comment>
<evidence type="ECO:0000256" key="7">
    <source>
        <dbReference type="ARBA" id="ARBA00023136"/>
    </source>
</evidence>
<dbReference type="Pfam" id="PF00593">
    <property type="entry name" value="TonB_dep_Rec_b-barrel"/>
    <property type="match status" value="1"/>
</dbReference>
<dbReference type="EMBL" id="WTVM01000026">
    <property type="protein sequence ID" value="NMG02544.1"/>
    <property type="molecule type" value="Genomic_DNA"/>
</dbReference>
<comment type="caution">
    <text evidence="15">The sequence shown here is derived from an EMBL/GenBank/DDBJ whole genome shotgun (WGS) entry which is preliminary data.</text>
</comment>
<evidence type="ECO:0000256" key="10">
    <source>
        <dbReference type="PROSITE-ProRule" id="PRU01360"/>
    </source>
</evidence>
<dbReference type="InterPro" id="IPR037066">
    <property type="entry name" value="Plug_dom_sf"/>
</dbReference>
<gene>
    <name evidence="15" type="ORF">GPA21_06125</name>
</gene>
<dbReference type="GO" id="GO:0044718">
    <property type="term" value="P:siderophore transmembrane transport"/>
    <property type="evidence" value="ECO:0007669"/>
    <property type="project" value="TreeGrafter"/>
</dbReference>
<keyword evidence="3 10" id="KW-0813">Transport</keyword>
<keyword evidence="4 10" id="KW-1134">Transmembrane beta strand</keyword>
<proteinExistence type="inferred from homology"/>
<evidence type="ECO:0000313" key="15">
    <source>
        <dbReference type="EMBL" id="NMG02544.1"/>
    </source>
</evidence>
<evidence type="ECO:0000256" key="2">
    <source>
        <dbReference type="ARBA" id="ARBA00009810"/>
    </source>
</evidence>
<dbReference type="InterPro" id="IPR012910">
    <property type="entry name" value="Plug_dom"/>
</dbReference>
<dbReference type="Gene3D" id="2.170.130.10">
    <property type="entry name" value="TonB-dependent receptor, plug domain"/>
    <property type="match status" value="1"/>
</dbReference>
<protein>
    <submittedName>
        <fullName evidence="15">TonB-dependent receptor</fullName>
    </submittedName>
</protein>
<dbReference type="GO" id="GO:0015344">
    <property type="term" value="F:siderophore uptake transmembrane transporter activity"/>
    <property type="evidence" value="ECO:0007669"/>
    <property type="project" value="TreeGrafter"/>
</dbReference>
<dbReference type="SUPFAM" id="SSF56935">
    <property type="entry name" value="Porins"/>
    <property type="match status" value="1"/>
</dbReference>
<dbReference type="PANTHER" id="PTHR30069">
    <property type="entry name" value="TONB-DEPENDENT OUTER MEMBRANE RECEPTOR"/>
    <property type="match status" value="1"/>
</dbReference>
<keyword evidence="9 10" id="KW-0998">Cell outer membrane</keyword>
<dbReference type="PROSITE" id="PS52016">
    <property type="entry name" value="TONB_DEPENDENT_REC_3"/>
    <property type="match status" value="1"/>
</dbReference>
<feature type="domain" description="TonB-dependent receptor-like beta-barrel" evidence="13">
    <location>
        <begin position="328"/>
        <end position="707"/>
    </location>
</feature>
<reference evidence="15" key="1">
    <citation type="submission" date="2019-12" db="EMBL/GenBank/DDBJ databases">
        <title>Comparative genomics gives insights into the taxonomy of the Azoarcus-Aromatoleum group and reveals separate origins of nif in the plant-associated Azoarcus and non-plant-associated Aromatoleum sub-groups.</title>
        <authorList>
            <person name="Lafos M."/>
            <person name="Maluk M."/>
            <person name="Batista M."/>
            <person name="Junghare M."/>
            <person name="Carmona M."/>
            <person name="Faoro H."/>
            <person name="Cruz L.M."/>
            <person name="Battistoni F."/>
            <person name="De Souza E."/>
            <person name="Pedrosa F."/>
            <person name="Chen W.-M."/>
            <person name="Poole P.S."/>
            <person name="Dixon R.A."/>
            <person name="James E.K."/>
        </authorList>
    </citation>
    <scope>NUCLEOTIDE SEQUENCE</scope>
    <source>
        <strain evidence="15">NSC3</strain>
    </source>
</reference>
<evidence type="ECO:0000256" key="3">
    <source>
        <dbReference type="ARBA" id="ARBA00022448"/>
    </source>
</evidence>
<feature type="compositionally biased region" description="Polar residues" evidence="12">
    <location>
        <begin position="36"/>
        <end position="51"/>
    </location>
</feature>
<name>A0A972J7V9_9RHOO</name>
<dbReference type="InterPro" id="IPR039426">
    <property type="entry name" value="TonB-dep_rcpt-like"/>
</dbReference>
<evidence type="ECO:0000256" key="12">
    <source>
        <dbReference type="SAM" id="MobiDB-lite"/>
    </source>
</evidence>
<evidence type="ECO:0000256" key="1">
    <source>
        <dbReference type="ARBA" id="ARBA00004571"/>
    </source>
</evidence>
<feature type="region of interest" description="Disordered" evidence="12">
    <location>
        <begin position="1"/>
        <end position="59"/>
    </location>
</feature>
<evidence type="ECO:0000256" key="4">
    <source>
        <dbReference type="ARBA" id="ARBA00022452"/>
    </source>
</evidence>
<dbReference type="InterPro" id="IPR000531">
    <property type="entry name" value="Beta-barrel_TonB"/>
</dbReference>
<accession>A0A972J7V9</accession>
<dbReference type="Pfam" id="PF07715">
    <property type="entry name" value="Plug"/>
    <property type="match status" value="1"/>
</dbReference>
<evidence type="ECO:0000256" key="8">
    <source>
        <dbReference type="ARBA" id="ARBA00023170"/>
    </source>
</evidence>
<evidence type="ECO:0000313" key="16">
    <source>
        <dbReference type="Proteomes" id="UP000599523"/>
    </source>
</evidence>